<dbReference type="STRING" id="685588.A0A067SIU2"/>
<evidence type="ECO:0000256" key="2">
    <source>
        <dbReference type="SAM" id="SignalP"/>
    </source>
</evidence>
<dbReference type="Pfam" id="PF17660">
    <property type="entry name" value="BTRD1"/>
    <property type="match status" value="4"/>
</dbReference>
<evidence type="ECO:0000313" key="4">
    <source>
        <dbReference type="EMBL" id="KDR70855.1"/>
    </source>
</evidence>
<feature type="domain" description="Beta-lactamase-related" evidence="3">
    <location>
        <begin position="321"/>
        <end position="625"/>
    </location>
</feature>
<proteinExistence type="inferred from homology"/>
<dbReference type="PANTHER" id="PTHR46825:SF9">
    <property type="entry name" value="BETA-LACTAMASE-RELATED DOMAIN-CONTAINING PROTEIN"/>
    <property type="match status" value="1"/>
</dbReference>
<dbReference type="Proteomes" id="UP000027222">
    <property type="component" value="Unassembled WGS sequence"/>
</dbReference>
<name>A0A067SIU2_GALM3</name>
<reference evidence="5" key="1">
    <citation type="journal article" date="2014" name="Proc. Natl. Acad. Sci. U.S.A.">
        <title>Extensive sampling of basidiomycete genomes demonstrates inadequacy of the white-rot/brown-rot paradigm for wood decay fungi.</title>
        <authorList>
            <person name="Riley R."/>
            <person name="Salamov A.A."/>
            <person name="Brown D.W."/>
            <person name="Nagy L.G."/>
            <person name="Floudas D."/>
            <person name="Held B.W."/>
            <person name="Levasseur A."/>
            <person name="Lombard V."/>
            <person name="Morin E."/>
            <person name="Otillar R."/>
            <person name="Lindquist E.A."/>
            <person name="Sun H."/>
            <person name="LaButti K.M."/>
            <person name="Schmutz J."/>
            <person name="Jabbour D."/>
            <person name="Luo H."/>
            <person name="Baker S.E."/>
            <person name="Pisabarro A.G."/>
            <person name="Walton J.D."/>
            <person name="Blanchette R.A."/>
            <person name="Henrissat B."/>
            <person name="Martin F."/>
            <person name="Cullen D."/>
            <person name="Hibbett D.S."/>
            <person name="Grigoriev I.V."/>
        </authorList>
    </citation>
    <scope>NUCLEOTIDE SEQUENCE [LARGE SCALE GENOMIC DNA]</scope>
    <source>
        <strain evidence="5">CBS 339.88</strain>
    </source>
</reference>
<dbReference type="HOGENOM" id="CLU_027352_0_0_1"/>
<dbReference type="InterPro" id="IPR012338">
    <property type="entry name" value="Beta-lactam/transpept-like"/>
</dbReference>
<accession>A0A067SIU2</accession>
<keyword evidence="5" id="KW-1185">Reference proteome</keyword>
<dbReference type="AlphaFoldDB" id="A0A067SIU2"/>
<dbReference type="Pfam" id="PF00144">
    <property type="entry name" value="Beta-lactamase"/>
    <property type="match status" value="1"/>
</dbReference>
<evidence type="ECO:0000259" key="3">
    <source>
        <dbReference type="Pfam" id="PF00144"/>
    </source>
</evidence>
<sequence length="659" mass="72135">MKLNFLVALLGSLLATSTASPTDLSLKRTVPSNTTLSSRSIPAWQFYYGVTGAQHQTSFNQWSVSGYRMISLSAYGQPPNHRYAAVWVQRSGPAYFAIHEASGSQYQTFFDSHTPNGYVSTVITVTGPANAAVYAGVMEQNGVTNWYQKCGLTNAQYATELNNGFANRYFLKSFTEYGTSSDRRFCGIWYFNDQYDKYTAWYDQSYSGYQTTFNAETTKPFWRPSYLSVSEDHLISSAFVDTDVGSWVARHAMTASDLQAEYQTQLSAGRYIIHLQGGGTGANANYAALWATQDIPTPRTFRATGSITGFQNNQAASAQADALMQAWMKTNGVRQAQFTVGKNGNILLQKGYSWSEATRHTTAPNDVFLLASNSKMFVEAAVQTLYNSNKLTAATKVYPLLGYTKTTDPRLQQITVDQLLTHYGGLNDTASGFDPTYRMRDIAIAQGTGASPASVKNIVDYMSRYTLDYNPGGGYAYSNYGYLLLSYVVEHVTGMAYYDYLSSALLTPGGYDVRKWVTSPSAHASDPITQESAYTGLNAALPQSQTQVAAVFGGDGMYKEDAFGPASLAASATTLANFIHTHAVWGIGPRPTGTGQWTWARSGSTPGTRTWAQSQWNGLDWAVTVNTRDFPPSNSGQDPFDDVLCESTLPGFLNAYPTV</sequence>
<keyword evidence="2" id="KW-0732">Signal</keyword>
<dbReference type="InterPro" id="IPR049511">
    <property type="entry name" value="PGH-like_rpt"/>
</dbReference>
<dbReference type="SUPFAM" id="SSF56601">
    <property type="entry name" value="beta-lactamase/transpeptidase-like"/>
    <property type="match status" value="1"/>
</dbReference>
<feature type="signal peptide" evidence="2">
    <location>
        <begin position="1"/>
        <end position="19"/>
    </location>
</feature>
<comment type="similarity">
    <text evidence="1">Belongs to the peptidase S12 family.</text>
</comment>
<dbReference type="Gene3D" id="3.40.710.10">
    <property type="entry name" value="DD-peptidase/beta-lactamase superfamily"/>
    <property type="match status" value="1"/>
</dbReference>
<protein>
    <recommendedName>
        <fullName evidence="3">Beta-lactamase-related domain-containing protein</fullName>
    </recommendedName>
</protein>
<evidence type="ECO:0000256" key="1">
    <source>
        <dbReference type="ARBA" id="ARBA00038215"/>
    </source>
</evidence>
<dbReference type="PANTHER" id="PTHR46825">
    <property type="entry name" value="D-ALANYL-D-ALANINE-CARBOXYPEPTIDASE/ENDOPEPTIDASE AMPH"/>
    <property type="match status" value="1"/>
</dbReference>
<dbReference type="OrthoDB" id="5946976at2759"/>
<dbReference type="EMBL" id="KL142395">
    <property type="protein sequence ID" value="KDR70855.1"/>
    <property type="molecule type" value="Genomic_DNA"/>
</dbReference>
<dbReference type="InterPro" id="IPR001466">
    <property type="entry name" value="Beta-lactam-related"/>
</dbReference>
<gene>
    <name evidence="4" type="ORF">GALMADRAFT_254471</name>
</gene>
<evidence type="ECO:0000313" key="5">
    <source>
        <dbReference type="Proteomes" id="UP000027222"/>
    </source>
</evidence>
<feature type="chain" id="PRO_5001648431" description="Beta-lactamase-related domain-containing protein" evidence="2">
    <location>
        <begin position="20"/>
        <end position="659"/>
    </location>
</feature>
<organism evidence="4 5">
    <name type="scientific">Galerina marginata (strain CBS 339.88)</name>
    <dbReference type="NCBI Taxonomy" id="685588"/>
    <lineage>
        <taxon>Eukaryota</taxon>
        <taxon>Fungi</taxon>
        <taxon>Dikarya</taxon>
        <taxon>Basidiomycota</taxon>
        <taxon>Agaricomycotina</taxon>
        <taxon>Agaricomycetes</taxon>
        <taxon>Agaricomycetidae</taxon>
        <taxon>Agaricales</taxon>
        <taxon>Agaricineae</taxon>
        <taxon>Strophariaceae</taxon>
        <taxon>Galerina</taxon>
    </lineage>
</organism>
<dbReference type="InterPro" id="IPR050491">
    <property type="entry name" value="AmpC-like"/>
</dbReference>